<accession>A0AA96I7G8</accession>
<dbReference type="AlphaFoldDB" id="A0AA96I7G8"/>
<evidence type="ECO:0000313" key="3">
    <source>
        <dbReference type="EMBL" id="WNL18954.1"/>
    </source>
</evidence>
<dbReference type="EMBL" id="CP134850">
    <property type="protein sequence ID" value="WNL21093.1"/>
    <property type="molecule type" value="Genomic_DNA"/>
</dbReference>
<dbReference type="EMBL" id="CP134851">
    <property type="protein sequence ID" value="WNL22746.1"/>
    <property type="molecule type" value="Genomic_DNA"/>
</dbReference>
<sequence>MSKVVENKKVVVAYLGDQKLELSTPLNIGGKEIKEIVIKEPKLKDLKAVAHILDDFEQTVALIANKSGFTIDEMDEIPTHVYMRLRELVKPFLS</sequence>
<dbReference type="EMBL" id="CP134845">
    <property type="protein sequence ID" value="WNL15164.1"/>
    <property type="molecule type" value="Genomic_DNA"/>
</dbReference>
<dbReference type="EMBL" id="CP134852">
    <property type="protein sequence ID" value="WNL26363.1"/>
    <property type="molecule type" value="Genomic_DNA"/>
</dbReference>
<name>A0AA96I7G8_9BACT</name>
<evidence type="ECO:0000313" key="2">
    <source>
        <dbReference type="EMBL" id="WNL15164.1"/>
    </source>
</evidence>
<reference evidence="4" key="1">
    <citation type="submission" date="2023-09" db="EMBL/GenBank/DDBJ databases">
        <title>Arcobacter tbilisiensis sp. nov. isolated from chicken meat in Tbilisi, Georgia.</title>
        <authorList>
            <person name="Matthias R."/>
            <person name="Zautner A.E."/>
        </authorList>
    </citation>
    <scope>NUCLEOTIDE SEQUENCE</scope>
    <source>
        <strain evidence="6">LEO 70</strain>
        <strain evidence="5">LEO 74</strain>
        <strain evidence="4">LEO 79</strain>
        <strain evidence="3">LEO 99</strain>
    </source>
</reference>
<dbReference type="InterPro" id="IPR019289">
    <property type="entry name" value="Phage_tail_E/E"/>
</dbReference>
<dbReference type="EMBL" id="CP134844">
    <property type="protein sequence ID" value="WNL11721.1"/>
    <property type="molecule type" value="Genomic_DNA"/>
</dbReference>
<gene>
    <name evidence="2" type="ORF">RJG51_02980</name>
    <name evidence="1" type="ORF">RJG52_07235</name>
    <name evidence="3" type="ORF">RJG53_10260</name>
    <name evidence="5" type="ORF">RJG55_07240</name>
    <name evidence="4" type="ORF">RJG56_10140</name>
    <name evidence="6" type="ORF">RJG57_04135</name>
</gene>
<reference evidence="1" key="2">
    <citation type="submission" date="2023-09" db="EMBL/GenBank/DDBJ databases">
        <title>Characterization of Arcobacter Isolates from Retail Chicken Sold in Supermarkets in Tbilisi, Georgia.</title>
        <authorList>
            <person name="Matthias R."/>
            <person name="Zautner A.E."/>
        </authorList>
    </citation>
    <scope>NUCLEOTIDE SEQUENCE</scope>
    <source>
        <strain evidence="2">LEO 108</strain>
        <strain evidence="1">LEO 109</strain>
    </source>
</reference>
<protein>
    <submittedName>
        <fullName evidence="4">Phage tail assembly protein</fullName>
    </submittedName>
</protein>
<evidence type="ECO:0000313" key="6">
    <source>
        <dbReference type="EMBL" id="WNL26363.1"/>
    </source>
</evidence>
<evidence type="ECO:0000313" key="5">
    <source>
        <dbReference type="EMBL" id="WNL22746.1"/>
    </source>
</evidence>
<dbReference type="EMBL" id="CP134849">
    <property type="protein sequence ID" value="WNL18954.1"/>
    <property type="molecule type" value="Genomic_DNA"/>
</dbReference>
<organism evidence="4">
    <name type="scientific">Arcobacter sp. AZ-2023</name>
    <dbReference type="NCBI Taxonomy" id="3074453"/>
    <lineage>
        <taxon>Bacteria</taxon>
        <taxon>Pseudomonadati</taxon>
        <taxon>Campylobacterota</taxon>
        <taxon>Epsilonproteobacteria</taxon>
        <taxon>Campylobacterales</taxon>
        <taxon>Arcobacteraceae</taxon>
        <taxon>Arcobacter</taxon>
    </lineage>
</organism>
<evidence type="ECO:0000313" key="4">
    <source>
        <dbReference type="EMBL" id="WNL21093.1"/>
    </source>
</evidence>
<evidence type="ECO:0000313" key="1">
    <source>
        <dbReference type="EMBL" id="WNL11721.1"/>
    </source>
</evidence>
<proteinExistence type="predicted"/>
<dbReference type="Pfam" id="PF10109">
    <property type="entry name" value="Phage_TAC_7"/>
    <property type="match status" value="1"/>
</dbReference>